<accession>A0A937D7U2</accession>
<dbReference type="Gene3D" id="2.70.70.10">
    <property type="entry name" value="Glucose Permease (Domain IIA)"/>
    <property type="match status" value="1"/>
</dbReference>
<dbReference type="GO" id="GO:0004222">
    <property type="term" value="F:metalloendopeptidase activity"/>
    <property type="evidence" value="ECO:0007669"/>
    <property type="project" value="TreeGrafter"/>
</dbReference>
<dbReference type="InterPro" id="IPR050570">
    <property type="entry name" value="Cell_wall_metabolism_enzyme"/>
</dbReference>
<dbReference type="PANTHER" id="PTHR21666:SF286">
    <property type="entry name" value="LIPOPROTEIN NLPD"/>
    <property type="match status" value="1"/>
</dbReference>
<dbReference type="Proteomes" id="UP000651057">
    <property type="component" value="Unassembled WGS sequence"/>
</dbReference>
<dbReference type="AlphaFoldDB" id="A0A937D7U2"/>
<feature type="signal peptide" evidence="1">
    <location>
        <begin position="1"/>
        <end position="25"/>
    </location>
</feature>
<keyword evidence="4" id="KW-1185">Reference proteome</keyword>
<keyword evidence="1" id="KW-0732">Signal</keyword>
<dbReference type="Pfam" id="PF01551">
    <property type="entry name" value="Peptidase_M23"/>
    <property type="match status" value="1"/>
</dbReference>
<dbReference type="CDD" id="cd12797">
    <property type="entry name" value="M23_peptidase"/>
    <property type="match status" value="1"/>
</dbReference>
<dbReference type="InterPro" id="IPR016047">
    <property type="entry name" value="M23ase_b-sheet_dom"/>
</dbReference>
<protein>
    <submittedName>
        <fullName evidence="3">M23 family metallopeptidase</fullName>
    </submittedName>
</protein>
<sequence>MKNNKVALKHTIVVFLIFIAECVCAQQQPIMERNHNALPKYFPLKKNDFVRVSSGYGYRKHPIEMKSKMHFGIDLVATKGKPVYTTATGIVQKVSYEKGYGNHVVIAHFQEIKTLYGHLWVIVVRQGQKVKQGDLIGFVGDTGKVTGPHLHYEVWVKDKKVDPLLVWKNLLKMNTKKMAINAKTMNNG</sequence>
<name>A0A937D7U2_9FLAO</name>
<dbReference type="EMBL" id="JAERQJ010000003">
    <property type="protein sequence ID" value="MBL0683425.1"/>
    <property type="molecule type" value="Genomic_DNA"/>
</dbReference>
<gene>
    <name evidence="3" type="ORF">JJQ60_07850</name>
</gene>
<evidence type="ECO:0000313" key="3">
    <source>
        <dbReference type="EMBL" id="MBL0683425.1"/>
    </source>
</evidence>
<dbReference type="InterPro" id="IPR011055">
    <property type="entry name" value="Dup_hybrid_motif"/>
</dbReference>
<organism evidence="3 4">
    <name type="scientific">Aquimarina mytili</name>
    <dbReference type="NCBI Taxonomy" id="874423"/>
    <lineage>
        <taxon>Bacteria</taxon>
        <taxon>Pseudomonadati</taxon>
        <taxon>Bacteroidota</taxon>
        <taxon>Flavobacteriia</taxon>
        <taxon>Flavobacteriales</taxon>
        <taxon>Flavobacteriaceae</taxon>
        <taxon>Aquimarina</taxon>
    </lineage>
</organism>
<evidence type="ECO:0000313" key="4">
    <source>
        <dbReference type="Proteomes" id="UP000651057"/>
    </source>
</evidence>
<evidence type="ECO:0000256" key="1">
    <source>
        <dbReference type="SAM" id="SignalP"/>
    </source>
</evidence>
<feature type="domain" description="M23ase beta-sheet core" evidence="2">
    <location>
        <begin position="69"/>
        <end position="163"/>
    </location>
</feature>
<dbReference type="PANTHER" id="PTHR21666">
    <property type="entry name" value="PEPTIDASE-RELATED"/>
    <property type="match status" value="1"/>
</dbReference>
<reference evidence="3" key="1">
    <citation type="submission" date="2021-01" db="EMBL/GenBank/DDBJ databases">
        <authorList>
            <person name="Zhong Y.L."/>
        </authorList>
    </citation>
    <scope>NUCLEOTIDE SEQUENCE</scope>
    <source>
        <strain evidence="3">KCTC 23302</strain>
    </source>
</reference>
<dbReference type="RefSeq" id="WP_201918421.1">
    <property type="nucleotide sequence ID" value="NZ_BAABAX010000005.1"/>
</dbReference>
<proteinExistence type="predicted"/>
<dbReference type="SUPFAM" id="SSF51261">
    <property type="entry name" value="Duplicated hybrid motif"/>
    <property type="match status" value="1"/>
</dbReference>
<feature type="chain" id="PRO_5037044843" evidence="1">
    <location>
        <begin position="26"/>
        <end position="188"/>
    </location>
</feature>
<comment type="caution">
    <text evidence="3">The sequence shown here is derived from an EMBL/GenBank/DDBJ whole genome shotgun (WGS) entry which is preliminary data.</text>
</comment>
<evidence type="ECO:0000259" key="2">
    <source>
        <dbReference type="Pfam" id="PF01551"/>
    </source>
</evidence>